<proteinExistence type="predicted"/>
<dbReference type="Proteomes" id="UP000253472">
    <property type="component" value="Unassembled WGS sequence"/>
</dbReference>
<protein>
    <submittedName>
        <fullName evidence="2">Uncharacterized protein</fullName>
    </submittedName>
</protein>
<evidence type="ECO:0000313" key="2">
    <source>
        <dbReference type="EMBL" id="RCK63421.1"/>
    </source>
</evidence>
<dbReference type="AlphaFoldDB" id="A0A367YEH4"/>
<accession>A0A367YEH4</accession>
<organism evidence="2 3">
    <name type="scientific">Candida viswanathii</name>
    <dbReference type="NCBI Taxonomy" id="5486"/>
    <lineage>
        <taxon>Eukaryota</taxon>
        <taxon>Fungi</taxon>
        <taxon>Dikarya</taxon>
        <taxon>Ascomycota</taxon>
        <taxon>Saccharomycotina</taxon>
        <taxon>Pichiomycetes</taxon>
        <taxon>Debaryomycetaceae</taxon>
        <taxon>Candida/Lodderomyces clade</taxon>
        <taxon>Candida</taxon>
    </lineage>
</organism>
<reference evidence="2 3" key="1">
    <citation type="submission" date="2018-06" db="EMBL/GenBank/DDBJ databases">
        <title>Whole genome sequencing of Candida tropicalis (genome annotated by CSBL at Korea University).</title>
        <authorList>
            <person name="Ahn J."/>
        </authorList>
    </citation>
    <scope>NUCLEOTIDE SEQUENCE [LARGE SCALE GENOMIC DNA]</scope>
    <source>
        <strain evidence="2 3">ATCC 20962</strain>
    </source>
</reference>
<evidence type="ECO:0000313" key="3">
    <source>
        <dbReference type="Proteomes" id="UP000253472"/>
    </source>
</evidence>
<feature type="region of interest" description="Disordered" evidence="1">
    <location>
        <begin position="1"/>
        <end position="23"/>
    </location>
</feature>
<name>A0A367YEH4_9ASCO</name>
<dbReference type="EMBL" id="QLNQ01000024">
    <property type="protein sequence ID" value="RCK63421.1"/>
    <property type="molecule type" value="Genomic_DNA"/>
</dbReference>
<feature type="compositionally biased region" description="Basic and acidic residues" evidence="1">
    <location>
        <begin position="1"/>
        <end position="14"/>
    </location>
</feature>
<sequence length="198" mass="23013">MDLTEESNKLEAKSRSAAKKVADSTHTLDAQEILDYIKSHNYEILESPVRGIDADSNYTADDFDAGIGEDEILGPEKRDEIAWKFVQHRKTVMLKVLSRKTITTLFKSVTARIIERRGTISPPGSLDLNLFYETSLEFFSWVMFRGKETHKRLRDQEQELIERLVRDEKKVRDSVLESVSVKKRGIEIDFEPRKRPRR</sequence>
<comment type="caution">
    <text evidence="2">The sequence shown here is derived from an EMBL/GenBank/DDBJ whole genome shotgun (WGS) entry which is preliminary data.</text>
</comment>
<gene>
    <name evidence="2" type="ORF">Cantr_09670</name>
</gene>
<keyword evidence="3" id="KW-1185">Reference proteome</keyword>
<evidence type="ECO:0000256" key="1">
    <source>
        <dbReference type="SAM" id="MobiDB-lite"/>
    </source>
</evidence>